<accession>A0AAD8R0K4</accession>
<sequence length="439" mass="50926">MQVNLYINLKFNHNHKFNLDIYNNNQVQVHLNKLKNNIHRKLVYHNNQHQVTKVKLQVLHRVRNVTTRRQLANFCAHHAFVSKEEPLKVDDALKDPDWLNAMQEELNNFKRNDVWTLMKRPDHCRNVIGTKWIFKNKQDESGTVIRNKARLVAQGYSQVEGVDFGETFAPVARLESIRILLAFASHHGFKLQQMDVKSAFLNGPLHEEVYVKQPPGFEDPHFPDHVFKLKKALYGLKQAPRAWYEHLKELLEDRGFEVGKIDPTLFTKKVNGELFVCQLYVDDIIFGSTNTKFNDEFAMLMTNRFEMSMMGELKYFLGFEIKQMQHGTFINQAKYLQDMLKRFDMKGAKGIGTPMQLKCQLTLDEAGKAVDTKLYRSMIGFLSRALEKSSFGGALEEFLGGALEKISFGGALEEFLWWSIGDGFLWWSIGDVQLWSLAW</sequence>
<dbReference type="EMBL" id="JAUUTY010000007">
    <property type="protein sequence ID" value="KAK1611591.1"/>
    <property type="molecule type" value="Genomic_DNA"/>
</dbReference>
<protein>
    <recommendedName>
        <fullName evidence="1">Reverse transcriptase Ty1/copia-type domain-containing protein</fullName>
    </recommendedName>
</protein>
<dbReference type="AlphaFoldDB" id="A0AAD8R0K4"/>
<name>A0AAD8R0K4_LOLMU</name>
<evidence type="ECO:0000259" key="1">
    <source>
        <dbReference type="Pfam" id="PF07727"/>
    </source>
</evidence>
<feature type="domain" description="Reverse transcriptase Ty1/copia-type" evidence="1">
    <location>
        <begin position="112"/>
        <end position="355"/>
    </location>
</feature>
<organism evidence="2 3">
    <name type="scientific">Lolium multiflorum</name>
    <name type="common">Italian ryegrass</name>
    <name type="synonym">Lolium perenne subsp. multiflorum</name>
    <dbReference type="NCBI Taxonomy" id="4521"/>
    <lineage>
        <taxon>Eukaryota</taxon>
        <taxon>Viridiplantae</taxon>
        <taxon>Streptophyta</taxon>
        <taxon>Embryophyta</taxon>
        <taxon>Tracheophyta</taxon>
        <taxon>Spermatophyta</taxon>
        <taxon>Magnoliopsida</taxon>
        <taxon>Liliopsida</taxon>
        <taxon>Poales</taxon>
        <taxon>Poaceae</taxon>
        <taxon>BOP clade</taxon>
        <taxon>Pooideae</taxon>
        <taxon>Poodae</taxon>
        <taxon>Poeae</taxon>
        <taxon>Poeae Chloroplast Group 2 (Poeae type)</taxon>
        <taxon>Loliodinae</taxon>
        <taxon>Loliinae</taxon>
        <taxon>Lolium</taxon>
    </lineage>
</organism>
<proteinExistence type="predicted"/>
<dbReference type="SUPFAM" id="SSF56672">
    <property type="entry name" value="DNA/RNA polymerases"/>
    <property type="match status" value="1"/>
</dbReference>
<gene>
    <name evidence="2" type="ORF">QYE76_035264</name>
</gene>
<evidence type="ECO:0000313" key="3">
    <source>
        <dbReference type="Proteomes" id="UP001231189"/>
    </source>
</evidence>
<evidence type="ECO:0000313" key="2">
    <source>
        <dbReference type="EMBL" id="KAK1611591.1"/>
    </source>
</evidence>
<keyword evidence="3" id="KW-1185">Reference proteome</keyword>
<dbReference type="Proteomes" id="UP001231189">
    <property type="component" value="Unassembled WGS sequence"/>
</dbReference>
<dbReference type="InterPro" id="IPR013103">
    <property type="entry name" value="RVT_2"/>
</dbReference>
<dbReference type="InterPro" id="IPR043502">
    <property type="entry name" value="DNA/RNA_pol_sf"/>
</dbReference>
<comment type="caution">
    <text evidence="2">The sequence shown here is derived from an EMBL/GenBank/DDBJ whole genome shotgun (WGS) entry which is preliminary data.</text>
</comment>
<reference evidence="2" key="1">
    <citation type="submission" date="2023-07" db="EMBL/GenBank/DDBJ databases">
        <title>A chromosome-level genome assembly of Lolium multiflorum.</title>
        <authorList>
            <person name="Chen Y."/>
            <person name="Copetti D."/>
            <person name="Kolliker R."/>
            <person name="Studer B."/>
        </authorList>
    </citation>
    <scope>NUCLEOTIDE SEQUENCE</scope>
    <source>
        <strain evidence="2">02402/16</strain>
        <tissue evidence="2">Leaf</tissue>
    </source>
</reference>
<dbReference type="Pfam" id="PF07727">
    <property type="entry name" value="RVT_2"/>
    <property type="match status" value="1"/>
</dbReference>